<name>A0A8J9Z360_BRALA</name>
<evidence type="ECO:0000313" key="2">
    <source>
        <dbReference type="EMBL" id="CAH1246809.1"/>
    </source>
</evidence>
<dbReference type="EMBL" id="OV696700">
    <property type="protein sequence ID" value="CAH1246809.1"/>
    <property type="molecule type" value="Genomic_DNA"/>
</dbReference>
<feature type="compositionally biased region" description="Polar residues" evidence="1">
    <location>
        <begin position="157"/>
        <end position="167"/>
    </location>
</feature>
<feature type="compositionally biased region" description="Basic and acidic residues" evidence="1">
    <location>
        <begin position="29"/>
        <end position="42"/>
    </location>
</feature>
<dbReference type="AlphaFoldDB" id="A0A8J9Z360"/>
<dbReference type="Proteomes" id="UP000838412">
    <property type="component" value="Chromosome 15"/>
</dbReference>
<sequence length="195" mass="20247">MRRKLTVYSAEATDSSAQPGTALGAPSDRPGRTCKTDRDRFLQKFVSTRSFSGSREDVTGTSYTGSSASPAGNQIWGTQVVQNPPGHDQAGGGRQQQNNDGEIAAPQPEAALVAAVQQAGGQPQVQAPPQDGGQPGVPRGGAGDQQAGIGLPPARQGNITPHQQTHPQRLVRRTVLLGADSTCTTDRFVPNSVSA</sequence>
<organism evidence="2 3">
    <name type="scientific">Branchiostoma lanceolatum</name>
    <name type="common">Common lancelet</name>
    <name type="synonym">Amphioxus lanceolatum</name>
    <dbReference type="NCBI Taxonomy" id="7740"/>
    <lineage>
        <taxon>Eukaryota</taxon>
        <taxon>Metazoa</taxon>
        <taxon>Chordata</taxon>
        <taxon>Cephalochordata</taxon>
        <taxon>Leptocardii</taxon>
        <taxon>Amphioxiformes</taxon>
        <taxon>Branchiostomatidae</taxon>
        <taxon>Branchiostoma</taxon>
    </lineage>
</organism>
<feature type="compositionally biased region" description="Low complexity" evidence="1">
    <location>
        <begin position="104"/>
        <end position="132"/>
    </location>
</feature>
<accession>A0A8J9Z360</accession>
<feature type="region of interest" description="Disordered" evidence="1">
    <location>
        <begin position="1"/>
        <end position="170"/>
    </location>
</feature>
<evidence type="ECO:0000313" key="3">
    <source>
        <dbReference type="Proteomes" id="UP000838412"/>
    </source>
</evidence>
<reference evidence="2" key="1">
    <citation type="submission" date="2022-01" db="EMBL/GenBank/DDBJ databases">
        <authorList>
            <person name="Braso-Vives M."/>
        </authorList>
    </citation>
    <scope>NUCLEOTIDE SEQUENCE</scope>
</reference>
<feature type="compositionally biased region" description="Gly residues" evidence="1">
    <location>
        <begin position="133"/>
        <end position="143"/>
    </location>
</feature>
<evidence type="ECO:0000256" key="1">
    <source>
        <dbReference type="SAM" id="MobiDB-lite"/>
    </source>
</evidence>
<gene>
    <name evidence="2" type="primary">Hypp7784</name>
    <name evidence="2" type="ORF">BLAG_LOCUS8699</name>
</gene>
<protein>
    <submittedName>
        <fullName evidence="2">Hypp7784 protein</fullName>
    </submittedName>
</protein>
<keyword evidence="3" id="KW-1185">Reference proteome</keyword>
<proteinExistence type="predicted"/>
<feature type="compositionally biased region" description="Polar residues" evidence="1">
    <location>
        <begin position="45"/>
        <end position="82"/>
    </location>
</feature>